<protein>
    <submittedName>
        <fullName evidence="1">Slr0108 protein</fullName>
    </submittedName>
</protein>
<proteinExistence type="predicted"/>
<dbReference type="PIR" id="S76699">
    <property type="entry name" value="S76699"/>
</dbReference>
<dbReference type="Proteomes" id="UP000001425">
    <property type="component" value="Chromosome"/>
</dbReference>
<reference evidence="1 2" key="2">
    <citation type="journal article" date="1996" name="DNA Res.">
        <title>Sequence analysis of the genome of the unicellular cyanobacterium Synechocystis sp. strain PCC6803. II. Sequence determination of the entire genome and assignment of potential protein-coding regions.</title>
        <authorList>
            <person name="Kaneko T."/>
            <person name="Sato S."/>
            <person name="Kotani H."/>
            <person name="Tanaka A."/>
            <person name="Asamizu E."/>
            <person name="Nakamura Y."/>
            <person name="Miyajima N."/>
            <person name="Hirosawa M."/>
            <person name="Sugiura M."/>
            <person name="Sasamoto S."/>
            <person name="Kimura T."/>
            <person name="Hosouchi T."/>
            <person name="Matsuno A."/>
            <person name="Muraki A."/>
            <person name="Nakazaki N."/>
            <person name="Naruo K."/>
            <person name="Okumura S."/>
            <person name="Shimpo S."/>
            <person name="Takeuchi C."/>
            <person name="Wada T."/>
            <person name="Watanabe A."/>
            <person name="Yamada M."/>
            <person name="Yasuda M."/>
            <person name="Tabata S."/>
        </authorList>
    </citation>
    <scope>NUCLEOTIDE SEQUENCE [LARGE SCALE GENOMIC DNA]</scope>
    <source>
        <strain evidence="2">ATCC 27184 / PCC 6803 / Kazusa</strain>
    </source>
</reference>
<sequence>MAMVSFAWQFLKQKVFFWLHKSQESDHSPETLAPLPDTLEAKLLQSINSLVTPTAYIKAIHSALEDSLQAWQKNLEAPNSLVILANPVEPIAKILQDSLNSWDNDLEVKVVTPLGDFRRPSDPLTITAQLRHALEAQGGIEFDGQGVDLIQDVECLEQRTTVVVIPSLEQCFLRCISGWDGIGFLREITVQNPQYFWLIGCNSWAWDFLDFVSQISAYFDDVRPLPTLTGEMLRSWLIPLTGQWGTIKPEGDLANLISVNSSNSSSSDAQAEVELYWQNLANCSQGIGSIAAKLWLRSLRIKKQVMERENPAQSVLNTKENEDQICPLFQVNPAQPSLPSFTNLDLYLLHSLMIHGRISPAHLALSLGEPESQIQARVQRLLREDILVRRWGDLIICPTYYQQLQSELANNNFFVGGR</sequence>
<dbReference type="KEGG" id="syn:slr0108"/>
<name>Q55881_SYNY3</name>
<gene>
    <name evidence="1" type="ordered locus">slr0108</name>
</gene>
<dbReference type="PaxDb" id="1148-1208475"/>
<reference evidence="1 2" key="1">
    <citation type="journal article" date="1995" name="DNA Res.">
        <title>Sequence analysis of the genome of the unicellular cyanobacterium Synechocystis sp. strain PCC6803. I. Sequence features in the 1 Mb region from map positions 64% to 92% of the genome.</title>
        <authorList>
            <person name="Kaneko T."/>
            <person name="Tanaka A."/>
            <person name="Sato S."/>
            <person name="Kotani H."/>
            <person name="Sazuka T."/>
            <person name="Miyajima N."/>
            <person name="Sugiura M."/>
            <person name="Tabata S."/>
        </authorList>
    </citation>
    <scope>NUCLEOTIDE SEQUENCE [LARGE SCALE GENOMIC DNA]</scope>
    <source>
        <strain evidence="2">ATCC 27184 / PCC 6803 / Kazusa</strain>
    </source>
</reference>
<dbReference type="STRING" id="1148.gene:10500148"/>
<dbReference type="eggNOG" id="ENOG502Z84B">
    <property type="taxonomic scope" value="Bacteria"/>
</dbReference>
<keyword evidence="2" id="KW-1185">Reference proteome</keyword>
<organism evidence="1 2">
    <name type="scientific">Synechocystis sp. (strain ATCC 27184 / PCC 6803 / Kazusa)</name>
    <dbReference type="NCBI Taxonomy" id="1111708"/>
    <lineage>
        <taxon>Bacteria</taxon>
        <taxon>Bacillati</taxon>
        <taxon>Cyanobacteriota</taxon>
        <taxon>Cyanophyceae</taxon>
        <taxon>Synechococcales</taxon>
        <taxon>Merismopediaceae</taxon>
        <taxon>Synechocystis</taxon>
    </lineage>
</organism>
<dbReference type="EnsemblBacteria" id="BAA10643">
    <property type="protein sequence ID" value="BAA10643"/>
    <property type="gene ID" value="BAA10643"/>
</dbReference>
<dbReference type="IntAct" id="Q55881">
    <property type="interactions" value="6"/>
</dbReference>
<accession>Q55881</accession>
<dbReference type="EMBL" id="BA000022">
    <property type="protein sequence ID" value="BAA10643.1"/>
    <property type="molecule type" value="Genomic_DNA"/>
</dbReference>
<evidence type="ECO:0000313" key="1">
    <source>
        <dbReference type="EMBL" id="BAA10643.1"/>
    </source>
</evidence>
<dbReference type="AlphaFoldDB" id="Q55881"/>
<evidence type="ECO:0000313" key="2">
    <source>
        <dbReference type="Proteomes" id="UP000001425"/>
    </source>
</evidence>
<dbReference type="InParanoid" id="Q55881"/>